<dbReference type="AlphaFoldDB" id="A0A6J7LG70"/>
<proteinExistence type="predicted"/>
<gene>
    <name evidence="1" type="ORF">UFOPK3662_03635</name>
</gene>
<reference evidence="1" key="1">
    <citation type="submission" date="2020-05" db="EMBL/GenBank/DDBJ databases">
        <authorList>
            <person name="Chiriac C."/>
            <person name="Salcher M."/>
            <person name="Ghai R."/>
            <person name="Kavagutti S V."/>
        </authorList>
    </citation>
    <scope>NUCLEOTIDE SEQUENCE</scope>
</reference>
<accession>A0A6J7LG70</accession>
<evidence type="ECO:0000313" key="1">
    <source>
        <dbReference type="EMBL" id="CAB4964999.1"/>
    </source>
</evidence>
<organism evidence="1">
    <name type="scientific">freshwater metagenome</name>
    <dbReference type="NCBI Taxonomy" id="449393"/>
    <lineage>
        <taxon>unclassified sequences</taxon>
        <taxon>metagenomes</taxon>
        <taxon>ecological metagenomes</taxon>
    </lineage>
</organism>
<protein>
    <submittedName>
        <fullName evidence="1">Unannotated protein</fullName>
    </submittedName>
</protein>
<sequence length="32" mass="3965">MRPHWEQWRTDEEQLFARLRTREHADLVVTTG</sequence>
<dbReference type="EMBL" id="CAFBMW010000051">
    <property type="protein sequence ID" value="CAB4964999.1"/>
    <property type="molecule type" value="Genomic_DNA"/>
</dbReference>
<name>A0A6J7LG70_9ZZZZ</name>